<feature type="domain" description="Reverse transcriptase" evidence="1">
    <location>
        <begin position="42"/>
        <end position="294"/>
    </location>
</feature>
<dbReference type="InterPro" id="IPR051083">
    <property type="entry name" value="GrpII_Intron_Splice-Mob/Def"/>
</dbReference>
<comment type="caution">
    <text evidence="2">The sequence shown here is derived from an EMBL/GenBank/DDBJ whole genome shotgun (WGS) entry which is preliminary data.</text>
</comment>
<dbReference type="CDD" id="cd01651">
    <property type="entry name" value="RT_G2_intron"/>
    <property type="match status" value="1"/>
</dbReference>
<dbReference type="EMBL" id="AUZX01003164">
    <property type="protein sequence ID" value="EQD74655.1"/>
    <property type="molecule type" value="Genomic_DNA"/>
</dbReference>
<accession>T1CX53</accession>
<dbReference type="InterPro" id="IPR000477">
    <property type="entry name" value="RT_dom"/>
</dbReference>
<dbReference type="Pfam" id="PF00078">
    <property type="entry name" value="RVT_1"/>
    <property type="match status" value="1"/>
</dbReference>
<dbReference type="InterPro" id="IPR043502">
    <property type="entry name" value="DNA/RNA_pol_sf"/>
</dbReference>
<reference evidence="2" key="1">
    <citation type="submission" date="2013-08" db="EMBL/GenBank/DDBJ databases">
        <authorList>
            <person name="Mendez C."/>
            <person name="Richter M."/>
            <person name="Ferrer M."/>
            <person name="Sanchez J."/>
        </authorList>
    </citation>
    <scope>NUCLEOTIDE SEQUENCE</scope>
</reference>
<organism evidence="2">
    <name type="scientific">mine drainage metagenome</name>
    <dbReference type="NCBI Taxonomy" id="410659"/>
    <lineage>
        <taxon>unclassified sequences</taxon>
        <taxon>metagenomes</taxon>
        <taxon>ecological metagenomes</taxon>
    </lineage>
</organism>
<dbReference type="PROSITE" id="PS50878">
    <property type="entry name" value="RT_POL"/>
    <property type="match status" value="1"/>
</dbReference>
<dbReference type="PANTHER" id="PTHR34047:SF8">
    <property type="entry name" value="PROTEIN YKFC"/>
    <property type="match status" value="1"/>
</dbReference>
<protein>
    <submittedName>
        <fullName evidence="2">Reverse transcriptase/maturase</fullName>
    </submittedName>
</protein>
<reference evidence="2" key="2">
    <citation type="journal article" date="2014" name="ISME J.">
        <title>Microbial stratification in low pH oxic and suboxic macroscopic growths along an acid mine drainage.</title>
        <authorList>
            <person name="Mendez-Garcia C."/>
            <person name="Mesa V."/>
            <person name="Sprenger R.R."/>
            <person name="Richter M."/>
            <person name="Diez M.S."/>
            <person name="Solano J."/>
            <person name="Bargiela R."/>
            <person name="Golyshina O.V."/>
            <person name="Manteca A."/>
            <person name="Ramos J.L."/>
            <person name="Gallego J.R."/>
            <person name="Llorente I."/>
            <person name="Martins Dos Santos V.A."/>
            <person name="Jensen O.N."/>
            <person name="Pelaez A.I."/>
            <person name="Sanchez J."/>
            <person name="Ferrer M."/>
        </authorList>
    </citation>
    <scope>NUCLEOTIDE SEQUENCE</scope>
</reference>
<gene>
    <name evidence="2" type="ORF">B1A_04364</name>
</gene>
<keyword evidence="2" id="KW-0808">Transferase</keyword>
<keyword evidence="2" id="KW-0548">Nucleotidyltransferase</keyword>
<feature type="non-terminal residue" evidence="2">
    <location>
        <position position="361"/>
    </location>
</feature>
<feature type="non-terminal residue" evidence="2">
    <location>
        <position position="1"/>
    </location>
</feature>
<evidence type="ECO:0000259" key="1">
    <source>
        <dbReference type="PROSITE" id="PS50878"/>
    </source>
</evidence>
<dbReference type="NCBIfam" id="TIGR04416">
    <property type="entry name" value="group_II_RT_mat"/>
    <property type="match status" value="1"/>
</dbReference>
<evidence type="ECO:0000313" key="2">
    <source>
        <dbReference type="EMBL" id="EQD74655.1"/>
    </source>
</evidence>
<proteinExistence type="predicted"/>
<dbReference type="InterPro" id="IPR030931">
    <property type="entry name" value="Group_II_RT_mat"/>
</dbReference>
<sequence length="361" mass="41722">SLADTGILKETWERMNRRASGGVDGQSAEQFGHELEIQVEAICARLKAGTYRAPPVRRVEIPKGPGKVGTRPLGIPTVSDRLLQRAVARILEAVFEADFLECSHGFRPGRNPHHAVQALRVQIVTKKVMQVFEADIRSYFTRINRQWLRKMVAHRIADPVILSLIGKWLNAGAMQNGVIVHTEEGTPQGGPISPVLSNIYLHFLLDLWFEKKIKPTCRGEAYLVRFADDFVVTFQFREDVDCFQTKVKERFAEFGLELAEEKTRRILFGRFAAITRQRHGQGRPETFEFLGFKHVAGVDRSGRFALIRLPSAKSCRKFLARTREWIMEHRHWRRWEQQLQLTRMLCGFYQYFALHHCERKL</sequence>
<name>T1CX53_9ZZZZ</name>
<dbReference type="PANTHER" id="PTHR34047">
    <property type="entry name" value="NUCLEAR INTRON MATURASE 1, MITOCHONDRIAL-RELATED"/>
    <property type="match status" value="1"/>
</dbReference>
<dbReference type="SUPFAM" id="SSF56672">
    <property type="entry name" value="DNA/RNA polymerases"/>
    <property type="match status" value="1"/>
</dbReference>
<keyword evidence="2" id="KW-0695">RNA-directed DNA polymerase</keyword>
<dbReference type="GO" id="GO:0003964">
    <property type="term" value="F:RNA-directed DNA polymerase activity"/>
    <property type="evidence" value="ECO:0007669"/>
    <property type="project" value="UniProtKB-KW"/>
</dbReference>
<dbReference type="AlphaFoldDB" id="T1CX53"/>